<evidence type="ECO:0000259" key="2">
    <source>
        <dbReference type="Pfam" id="PF13579"/>
    </source>
</evidence>
<dbReference type="InterPro" id="IPR028098">
    <property type="entry name" value="Glyco_trans_4-like_N"/>
</dbReference>
<dbReference type="RefSeq" id="WP_163386034.1">
    <property type="nucleotide sequence ID" value="NZ_JAUFQS010000009.1"/>
</dbReference>
<accession>A0ABT8C7E7</accession>
<dbReference type="Proteomes" id="UP001236663">
    <property type="component" value="Unassembled WGS sequence"/>
</dbReference>
<evidence type="ECO:0000313" key="3">
    <source>
        <dbReference type="EMBL" id="MDN3688322.1"/>
    </source>
</evidence>
<name>A0ABT8C7E7_9BACT</name>
<proteinExistence type="predicted"/>
<dbReference type="PANTHER" id="PTHR46401:SF2">
    <property type="entry name" value="GLYCOSYLTRANSFERASE WBBK-RELATED"/>
    <property type="match status" value="1"/>
</dbReference>
<gene>
    <name evidence="3" type="ORF">QWZ15_10810</name>
</gene>
<dbReference type="CDD" id="cd03794">
    <property type="entry name" value="GT4_WbuB-like"/>
    <property type="match status" value="1"/>
</dbReference>
<evidence type="ECO:0000256" key="1">
    <source>
        <dbReference type="ARBA" id="ARBA00022679"/>
    </source>
</evidence>
<dbReference type="SUPFAM" id="SSF53756">
    <property type="entry name" value="UDP-Glycosyltransferase/glycogen phosphorylase"/>
    <property type="match status" value="1"/>
</dbReference>
<dbReference type="Gene3D" id="3.40.50.2000">
    <property type="entry name" value="Glycogen Phosphorylase B"/>
    <property type="match status" value="2"/>
</dbReference>
<dbReference type="Pfam" id="PF13692">
    <property type="entry name" value="Glyco_trans_1_4"/>
    <property type="match status" value="1"/>
</dbReference>
<reference evidence="4" key="1">
    <citation type="journal article" date="2019" name="Int. J. Syst. Evol. Microbiol.">
        <title>The Global Catalogue of Microorganisms (GCM) 10K type strain sequencing project: providing services to taxonomists for standard genome sequencing and annotation.</title>
        <authorList>
            <consortium name="The Broad Institute Genomics Platform"/>
            <consortium name="The Broad Institute Genome Sequencing Center for Infectious Disease"/>
            <person name="Wu L."/>
            <person name="Ma J."/>
        </authorList>
    </citation>
    <scope>NUCLEOTIDE SEQUENCE [LARGE SCALE GENOMIC DNA]</scope>
    <source>
        <strain evidence="4">CECT 7706</strain>
    </source>
</reference>
<comment type="caution">
    <text evidence="3">The sequence shown here is derived from an EMBL/GenBank/DDBJ whole genome shotgun (WGS) entry which is preliminary data.</text>
</comment>
<keyword evidence="1" id="KW-0808">Transferase</keyword>
<protein>
    <submittedName>
        <fullName evidence="3">Glycosyltransferase family 4 protein</fullName>
    </submittedName>
</protein>
<feature type="domain" description="Glycosyltransferase subfamily 4-like N-terminal" evidence="2">
    <location>
        <begin position="29"/>
        <end position="228"/>
    </location>
</feature>
<dbReference type="EMBL" id="JAUFQS010000009">
    <property type="protein sequence ID" value="MDN3688322.1"/>
    <property type="molecule type" value="Genomic_DNA"/>
</dbReference>
<keyword evidence="4" id="KW-1185">Reference proteome</keyword>
<sequence>MKRVLIITYYWPPSAGSGVQRWLKFSKFLPEFGWQPVIFTPENPDFSLTDPSLSEEVTAATEVLKFPIWEPYHLLRRIKKDKVADPSRILEQKNPSLLDKLAVWIRGNALIPDPRIFWVKPSVSFLESIWQQNQFDAIITTGPPHSMHLIGRNLKRKTGIPWLADFRDPWSAWEFLDTLKLTALARNRHRKLEASVFREADGVMTISPTFASEMKELADRKIHVVTNGFDSDDMPLNFRKSQSGSGPIQIVYSGVIDGIRNPAPFLQALKKVFGNEQGKVRLTFVGKVSQQVEHLIRQDDWLDRHVELTGYLSHSEVFTYYEKAQALLLILTNTKNARGNIPGKLFEYMATGRQIIGLGDPEGDAAQIIRKAGAGRVFAHEDINGLSQHLSELSTFSKSNETGQQIQQFHRRNLTGQLAGLLQEIGDYS</sequence>
<organism evidence="3 4">
    <name type="scientific">Cyclobacterium jeungdonense</name>
    <dbReference type="NCBI Taxonomy" id="708087"/>
    <lineage>
        <taxon>Bacteria</taxon>
        <taxon>Pseudomonadati</taxon>
        <taxon>Bacteroidota</taxon>
        <taxon>Cytophagia</taxon>
        <taxon>Cytophagales</taxon>
        <taxon>Cyclobacteriaceae</taxon>
        <taxon>Cyclobacterium</taxon>
    </lineage>
</organism>
<dbReference type="Pfam" id="PF13579">
    <property type="entry name" value="Glyco_trans_4_4"/>
    <property type="match status" value="1"/>
</dbReference>
<evidence type="ECO:0000313" key="4">
    <source>
        <dbReference type="Proteomes" id="UP001236663"/>
    </source>
</evidence>
<dbReference type="PANTHER" id="PTHR46401">
    <property type="entry name" value="GLYCOSYLTRANSFERASE WBBK-RELATED"/>
    <property type="match status" value="1"/>
</dbReference>